<dbReference type="AlphaFoldDB" id="A0A545UNI0"/>
<evidence type="ECO:0000256" key="1">
    <source>
        <dbReference type="SAM" id="MobiDB-lite"/>
    </source>
</evidence>
<name>A0A545UNI0_9HYPO</name>
<dbReference type="EMBL" id="SPUK01000021">
    <property type="protein sequence ID" value="TQV91010.1"/>
    <property type="molecule type" value="Genomic_DNA"/>
</dbReference>
<feature type="compositionally biased region" description="Basic and acidic residues" evidence="1">
    <location>
        <begin position="30"/>
        <end position="45"/>
    </location>
</feature>
<gene>
    <name evidence="2" type="ORF">IF1G_10245</name>
</gene>
<feature type="compositionally biased region" description="Basic and acidic residues" evidence="1">
    <location>
        <begin position="1"/>
        <end position="10"/>
    </location>
</feature>
<evidence type="ECO:0000313" key="3">
    <source>
        <dbReference type="Proteomes" id="UP000315783"/>
    </source>
</evidence>
<keyword evidence="3" id="KW-1185">Reference proteome</keyword>
<evidence type="ECO:0000313" key="2">
    <source>
        <dbReference type="EMBL" id="TQV91010.1"/>
    </source>
</evidence>
<comment type="caution">
    <text evidence="2">The sequence shown here is derived from an EMBL/GenBank/DDBJ whole genome shotgun (WGS) entry which is preliminary data.</text>
</comment>
<sequence>MQVSDKDVARKSGIVAGEGRKHGSTGLVETRWKQRKVDGRNREPTRPEFGWHECCRFRNTVVFGSQRHKVPTL</sequence>
<dbReference type="Proteomes" id="UP000315783">
    <property type="component" value="Unassembled WGS sequence"/>
</dbReference>
<reference evidence="2 3" key="1">
    <citation type="journal article" date="2019" name="Appl. Microbiol. Biotechnol.">
        <title>Genome sequence of Isaria javanica and comparative genome analysis insights into family S53 peptidase evolution in fungal entomopathogens.</title>
        <authorList>
            <person name="Lin R."/>
            <person name="Zhang X."/>
            <person name="Xin B."/>
            <person name="Zou M."/>
            <person name="Gao Y."/>
            <person name="Qin F."/>
            <person name="Hu Q."/>
            <person name="Xie B."/>
            <person name="Cheng X."/>
        </authorList>
    </citation>
    <scope>NUCLEOTIDE SEQUENCE [LARGE SCALE GENOMIC DNA]</scope>
    <source>
        <strain evidence="2 3">IJ1G</strain>
    </source>
</reference>
<protein>
    <submittedName>
        <fullName evidence="2">Uncharacterized protein</fullName>
    </submittedName>
</protein>
<proteinExistence type="predicted"/>
<feature type="region of interest" description="Disordered" evidence="1">
    <location>
        <begin position="1"/>
        <end position="45"/>
    </location>
</feature>
<organism evidence="2 3">
    <name type="scientific">Cordyceps javanica</name>
    <dbReference type="NCBI Taxonomy" id="43265"/>
    <lineage>
        <taxon>Eukaryota</taxon>
        <taxon>Fungi</taxon>
        <taxon>Dikarya</taxon>
        <taxon>Ascomycota</taxon>
        <taxon>Pezizomycotina</taxon>
        <taxon>Sordariomycetes</taxon>
        <taxon>Hypocreomycetidae</taxon>
        <taxon>Hypocreales</taxon>
        <taxon>Cordycipitaceae</taxon>
        <taxon>Cordyceps</taxon>
    </lineage>
</organism>
<accession>A0A545UNI0</accession>